<feature type="transmembrane region" description="Helical" evidence="1">
    <location>
        <begin position="170"/>
        <end position="192"/>
    </location>
</feature>
<feature type="transmembrane region" description="Helical" evidence="1">
    <location>
        <begin position="51"/>
        <end position="73"/>
    </location>
</feature>
<keyword evidence="1" id="KW-0472">Membrane</keyword>
<gene>
    <name evidence="2" type="ORF">K432DRAFT_40811</name>
</gene>
<feature type="transmembrane region" description="Helical" evidence="1">
    <location>
        <begin position="94"/>
        <end position="113"/>
    </location>
</feature>
<accession>A0A8E2JFF5</accession>
<proteinExistence type="predicted"/>
<protein>
    <submittedName>
        <fullName evidence="2">Uncharacterized protein</fullName>
    </submittedName>
</protein>
<keyword evidence="1" id="KW-0812">Transmembrane</keyword>
<dbReference type="Proteomes" id="UP000250266">
    <property type="component" value="Unassembled WGS sequence"/>
</dbReference>
<keyword evidence="1" id="KW-1133">Transmembrane helix</keyword>
<evidence type="ECO:0000256" key="1">
    <source>
        <dbReference type="SAM" id="Phobius"/>
    </source>
</evidence>
<organism evidence="2 3">
    <name type="scientific">Lepidopterella palustris CBS 459.81</name>
    <dbReference type="NCBI Taxonomy" id="1314670"/>
    <lineage>
        <taxon>Eukaryota</taxon>
        <taxon>Fungi</taxon>
        <taxon>Dikarya</taxon>
        <taxon>Ascomycota</taxon>
        <taxon>Pezizomycotina</taxon>
        <taxon>Dothideomycetes</taxon>
        <taxon>Pleosporomycetidae</taxon>
        <taxon>Mytilinidiales</taxon>
        <taxon>Argynnaceae</taxon>
        <taxon>Lepidopterella</taxon>
    </lineage>
</organism>
<evidence type="ECO:0000313" key="2">
    <source>
        <dbReference type="EMBL" id="OCK80564.1"/>
    </source>
</evidence>
<reference evidence="2 3" key="1">
    <citation type="journal article" date="2016" name="Nat. Commun.">
        <title>Ectomycorrhizal ecology is imprinted in the genome of the dominant symbiotic fungus Cenococcum geophilum.</title>
        <authorList>
            <consortium name="DOE Joint Genome Institute"/>
            <person name="Peter M."/>
            <person name="Kohler A."/>
            <person name="Ohm R.A."/>
            <person name="Kuo A."/>
            <person name="Krutzmann J."/>
            <person name="Morin E."/>
            <person name="Arend M."/>
            <person name="Barry K.W."/>
            <person name="Binder M."/>
            <person name="Choi C."/>
            <person name="Clum A."/>
            <person name="Copeland A."/>
            <person name="Grisel N."/>
            <person name="Haridas S."/>
            <person name="Kipfer T."/>
            <person name="LaButti K."/>
            <person name="Lindquist E."/>
            <person name="Lipzen A."/>
            <person name="Maire R."/>
            <person name="Meier B."/>
            <person name="Mihaltcheva S."/>
            <person name="Molinier V."/>
            <person name="Murat C."/>
            <person name="Poggeler S."/>
            <person name="Quandt C.A."/>
            <person name="Sperisen C."/>
            <person name="Tritt A."/>
            <person name="Tisserant E."/>
            <person name="Crous P.W."/>
            <person name="Henrissat B."/>
            <person name="Nehls U."/>
            <person name="Egli S."/>
            <person name="Spatafora J.W."/>
            <person name="Grigoriev I.V."/>
            <person name="Martin F.M."/>
        </authorList>
    </citation>
    <scope>NUCLEOTIDE SEQUENCE [LARGE SCALE GENOMIC DNA]</scope>
    <source>
        <strain evidence="2 3">CBS 459.81</strain>
    </source>
</reference>
<name>A0A8E2JFF5_9PEZI</name>
<keyword evidence="3" id="KW-1185">Reference proteome</keyword>
<evidence type="ECO:0000313" key="3">
    <source>
        <dbReference type="Proteomes" id="UP000250266"/>
    </source>
</evidence>
<feature type="transmembrane region" description="Helical" evidence="1">
    <location>
        <begin position="7"/>
        <end position="31"/>
    </location>
</feature>
<dbReference type="AlphaFoldDB" id="A0A8E2JFF5"/>
<sequence length="197" mass="22492">MLMGRIIIIITSTTWAAICNLLTLPLLLFIVRLRSMLPIRYDYTPINTIVVPFPCSVSLFRCSGFGVITIIGINILPKRTFLEIHFAMPRWRHWGVFFFSSIFFLSYLFRIILTGSEHFFYAPLMRVYEKHGPITGFIFTLPLACACNGEFFCIGLFSCMRAYEERILHLGVFSSFILGGIANLHCMAWLGINGLAE</sequence>
<dbReference type="EMBL" id="KV744954">
    <property type="protein sequence ID" value="OCK80564.1"/>
    <property type="molecule type" value="Genomic_DNA"/>
</dbReference>
<feature type="transmembrane region" description="Helical" evidence="1">
    <location>
        <begin position="133"/>
        <end position="158"/>
    </location>
</feature>